<feature type="domain" description="HTH cro/C1-type" evidence="1">
    <location>
        <begin position="15"/>
        <end position="68"/>
    </location>
</feature>
<proteinExistence type="predicted"/>
<dbReference type="GO" id="GO:0003677">
    <property type="term" value="F:DNA binding"/>
    <property type="evidence" value="ECO:0007669"/>
    <property type="project" value="InterPro"/>
</dbReference>
<dbReference type="SUPFAM" id="SSF47413">
    <property type="entry name" value="lambda repressor-like DNA-binding domains"/>
    <property type="match status" value="1"/>
</dbReference>
<dbReference type="Proteomes" id="UP000005467">
    <property type="component" value="Unassembled WGS sequence"/>
</dbReference>
<dbReference type="CDD" id="cd00093">
    <property type="entry name" value="HTH_XRE"/>
    <property type="match status" value="1"/>
</dbReference>
<gene>
    <name evidence="2" type="ORF">HMPREF0027_1318</name>
</gene>
<dbReference type="Gene3D" id="1.10.260.40">
    <property type="entry name" value="lambda repressor-like DNA-binding domains"/>
    <property type="match status" value="1"/>
</dbReference>
<reference evidence="2 3" key="1">
    <citation type="submission" date="2011-01" db="EMBL/GenBank/DDBJ databases">
        <authorList>
            <person name="Muzny D."/>
            <person name="Qin X."/>
            <person name="Deng J."/>
            <person name="Jiang H."/>
            <person name="Liu Y."/>
            <person name="Qu J."/>
            <person name="Song X.-Z."/>
            <person name="Zhang L."/>
            <person name="Thornton R."/>
            <person name="Coyle M."/>
            <person name="Francisco L."/>
            <person name="Jackson L."/>
            <person name="Javaid M."/>
            <person name="Korchina V."/>
            <person name="Kovar C."/>
            <person name="Mata R."/>
            <person name="Mathew T."/>
            <person name="Ngo R."/>
            <person name="Nguyen L."/>
            <person name="Nguyen N."/>
            <person name="Okwuonu G."/>
            <person name="Ongeri F."/>
            <person name="Pham C."/>
            <person name="Simmons D."/>
            <person name="Wilczek-Boney K."/>
            <person name="Hale W."/>
            <person name="Jakkamsetti A."/>
            <person name="Pham P."/>
            <person name="Ruth R."/>
            <person name="San Lucas F."/>
            <person name="Warren J."/>
            <person name="Zhang J."/>
            <person name="Zhao Z."/>
            <person name="Zhou C."/>
            <person name="Zhu D."/>
            <person name="Lee S."/>
            <person name="Bess C."/>
            <person name="Blankenburg K."/>
            <person name="Forbes L."/>
            <person name="Fu Q."/>
            <person name="Gubbala S."/>
            <person name="Hirani K."/>
            <person name="Jayaseelan J.C."/>
            <person name="Lara F."/>
            <person name="Munidasa M."/>
            <person name="Palculict T."/>
            <person name="Patil S."/>
            <person name="Pu L.-L."/>
            <person name="Saada N."/>
            <person name="Tang L."/>
            <person name="Weissenberger G."/>
            <person name="Zhu Y."/>
            <person name="Hemphill L."/>
            <person name="Shang Y."/>
            <person name="Youmans B."/>
            <person name="Ayvaz T."/>
            <person name="Ross M."/>
            <person name="Santibanez J."/>
            <person name="Aqrawi P."/>
            <person name="Gross S."/>
            <person name="Joshi V."/>
            <person name="Fowler G."/>
            <person name="Nazareth L."/>
            <person name="Reid J."/>
            <person name="Worley K."/>
            <person name="Petrosino J."/>
            <person name="Highlander S."/>
            <person name="Gibbs R."/>
        </authorList>
    </citation>
    <scope>NUCLEOTIDE SEQUENCE [LARGE SCALE GENOMIC DNA]</scope>
    <source>
        <strain evidence="2 3">ATCC 25976</strain>
    </source>
</reference>
<organism evidence="2 3">
    <name type="scientific">Actinobacillus ureae ATCC 25976</name>
    <dbReference type="NCBI Taxonomy" id="887324"/>
    <lineage>
        <taxon>Bacteria</taxon>
        <taxon>Pseudomonadati</taxon>
        <taxon>Pseudomonadota</taxon>
        <taxon>Gammaproteobacteria</taxon>
        <taxon>Pasteurellales</taxon>
        <taxon>Pasteurellaceae</taxon>
        <taxon>Actinobacillus</taxon>
    </lineage>
</organism>
<accession>E8KHK1</accession>
<dbReference type="InterPro" id="IPR001387">
    <property type="entry name" value="Cro/C1-type_HTH"/>
</dbReference>
<keyword evidence="3" id="KW-1185">Reference proteome</keyword>
<dbReference type="RefSeq" id="WP_005623013.1">
    <property type="nucleotide sequence ID" value="NZ_GL831080.1"/>
</dbReference>
<dbReference type="HOGENOM" id="CLU_202958_0_0_6"/>
<protein>
    <recommendedName>
        <fullName evidence="1">HTH cro/C1-type domain-containing protein</fullName>
    </recommendedName>
</protein>
<comment type="caution">
    <text evidence="2">The sequence shown here is derived from an EMBL/GenBank/DDBJ whole genome shotgun (WGS) entry which is preliminary data.</text>
</comment>
<dbReference type="PROSITE" id="PS50943">
    <property type="entry name" value="HTH_CROC1"/>
    <property type="match status" value="1"/>
</dbReference>
<dbReference type="Pfam" id="PF01381">
    <property type="entry name" value="HTH_3"/>
    <property type="match status" value="1"/>
</dbReference>
<evidence type="ECO:0000313" key="3">
    <source>
        <dbReference type="Proteomes" id="UP000005467"/>
    </source>
</evidence>
<evidence type="ECO:0000259" key="1">
    <source>
        <dbReference type="PROSITE" id="PS50943"/>
    </source>
</evidence>
<dbReference type="SMART" id="SM00530">
    <property type="entry name" value="HTH_XRE"/>
    <property type="match status" value="1"/>
</dbReference>
<evidence type="ECO:0000313" key="2">
    <source>
        <dbReference type="EMBL" id="EFX91630.1"/>
    </source>
</evidence>
<sequence length="70" mass="8116">MMYQEMELGYTPNNLKAIRKAHHLTQADVAKIVGTSQRMVIRWETDVNNTSAHSDMSYAKWLVLLTHIEK</sequence>
<dbReference type="InterPro" id="IPR010982">
    <property type="entry name" value="Lambda_DNA-bd_dom_sf"/>
</dbReference>
<name>E8KHK1_9PAST</name>
<dbReference type="AlphaFoldDB" id="E8KHK1"/>
<dbReference type="EMBL" id="AEVG01000096">
    <property type="protein sequence ID" value="EFX91630.1"/>
    <property type="molecule type" value="Genomic_DNA"/>
</dbReference>